<keyword evidence="9" id="KW-0812">Transmembrane</keyword>
<keyword evidence="5" id="KW-0547">Nucleotide-binding</keyword>
<evidence type="ECO:0000256" key="2">
    <source>
        <dbReference type="ARBA" id="ARBA00012438"/>
    </source>
</evidence>
<dbReference type="GO" id="GO:0046983">
    <property type="term" value="F:protein dimerization activity"/>
    <property type="evidence" value="ECO:0007669"/>
    <property type="project" value="InterPro"/>
</dbReference>
<evidence type="ECO:0000259" key="10">
    <source>
        <dbReference type="Pfam" id="PF02518"/>
    </source>
</evidence>
<dbReference type="InterPro" id="IPR050482">
    <property type="entry name" value="Sensor_HK_TwoCompSys"/>
</dbReference>
<protein>
    <recommendedName>
        <fullName evidence="2">histidine kinase</fullName>
        <ecNumber evidence="2">2.7.13.3</ecNumber>
    </recommendedName>
</protein>
<dbReference type="Proteomes" id="UP000199700">
    <property type="component" value="Chromosome"/>
</dbReference>
<organism evidence="12 13">
    <name type="scientific">Brevibacterium sandarakinum</name>
    <dbReference type="NCBI Taxonomy" id="629680"/>
    <lineage>
        <taxon>Bacteria</taxon>
        <taxon>Bacillati</taxon>
        <taxon>Actinomycetota</taxon>
        <taxon>Actinomycetes</taxon>
        <taxon>Micrococcales</taxon>
        <taxon>Brevibacteriaceae</taxon>
        <taxon>Brevibacterium</taxon>
    </lineage>
</organism>
<dbReference type="EC" id="2.7.13.3" evidence="2"/>
<gene>
    <name evidence="12" type="ORF">SAMN04489751_3128</name>
</gene>
<feature type="transmembrane region" description="Helical" evidence="9">
    <location>
        <begin position="111"/>
        <end position="134"/>
    </location>
</feature>
<sequence>MASLAIIIVLAQTDTEAPLRPLSYLFAFGFGAVLLLRRALPKTVVVLSVLGTFAYFSLELTPIGVALPVMAALYSAAEVGLTRFSVGAGSVVFLVSTAFRIRDDSLPLGRLLGAESISTLALIAAAITLGFAMATHRRFASQQEQLLRLQDERLKEEADQRVQNERLQLSRDLHDTLGHKLSVMSLHSNVGLEALDRRGPCSASDSEDSAVAEALERAHDEAAGSLSDLRSMVRVLRTGDESTRTGLGVDGIETLLDRAREAGMSVESSISLSPGALPSPVESVVFRVVQEGITDVLRHSSAAAVSVTVGLDDEDVVVSVVDDGLGAAAPEGGHGLQGMSERVRRLGGDLSTQARPSEGFELRATLPRRLPE</sequence>
<dbReference type="SUPFAM" id="SSF55874">
    <property type="entry name" value="ATPase domain of HSP90 chaperone/DNA topoisomerase II/histidine kinase"/>
    <property type="match status" value="1"/>
</dbReference>
<dbReference type="GO" id="GO:0016020">
    <property type="term" value="C:membrane"/>
    <property type="evidence" value="ECO:0007669"/>
    <property type="project" value="InterPro"/>
</dbReference>
<dbReference type="GO" id="GO:0005524">
    <property type="term" value="F:ATP binding"/>
    <property type="evidence" value="ECO:0007669"/>
    <property type="project" value="UniProtKB-KW"/>
</dbReference>
<dbReference type="GO" id="GO:0000155">
    <property type="term" value="F:phosphorelay sensor kinase activity"/>
    <property type="evidence" value="ECO:0007669"/>
    <property type="project" value="InterPro"/>
</dbReference>
<dbReference type="PANTHER" id="PTHR24421:SF10">
    <property type="entry name" value="NITRATE_NITRITE SENSOR PROTEIN NARQ"/>
    <property type="match status" value="1"/>
</dbReference>
<dbReference type="Pfam" id="PF02518">
    <property type="entry name" value="HATPase_c"/>
    <property type="match status" value="1"/>
</dbReference>
<dbReference type="Gene3D" id="3.30.565.10">
    <property type="entry name" value="Histidine kinase-like ATPase, C-terminal domain"/>
    <property type="match status" value="1"/>
</dbReference>
<keyword evidence="6 12" id="KW-0418">Kinase</keyword>
<evidence type="ECO:0000256" key="9">
    <source>
        <dbReference type="SAM" id="Phobius"/>
    </source>
</evidence>
<feature type="domain" description="Histidine kinase/HSP90-like ATPase" evidence="10">
    <location>
        <begin position="285"/>
        <end position="369"/>
    </location>
</feature>
<name>A0A1H1VTF1_BRESA</name>
<evidence type="ECO:0000313" key="13">
    <source>
        <dbReference type="Proteomes" id="UP000199700"/>
    </source>
</evidence>
<dbReference type="Gene3D" id="1.20.5.1930">
    <property type="match status" value="1"/>
</dbReference>
<dbReference type="InterPro" id="IPR036890">
    <property type="entry name" value="HATPase_C_sf"/>
</dbReference>
<feature type="domain" description="Signal transduction histidine kinase subgroup 3 dimerisation and phosphoacceptor" evidence="11">
    <location>
        <begin position="165"/>
        <end position="240"/>
    </location>
</feature>
<evidence type="ECO:0000256" key="7">
    <source>
        <dbReference type="ARBA" id="ARBA00022840"/>
    </source>
</evidence>
<dbReference type="CDD" id="cd16917">
    <property type="entry name" value="HATPase_UhpB-NarQ-NarX-like"/>
    <property type="match status" value="1"/>
</dbReference>
<keyword evidence="7" id="KW-0067">ATP-binding</keyword>
<proteinExistence type="predicted"/>
<evidence type="ECO:0000256" key="8">
    <source>
        <dbReference type="ARBA" id="ARBA00023012"/>
    </source>
</evidence>
<keyword evidence="9" id="KW-0472">Membrane</keyword>
<evidence type="ECO:0000256" key="1">
    <source>
        <dbReference type="ARBA" id="ARBA00000085"/>
    </source>
</evidence>
<dbReference type="InterPro" id="IPR011712">
    <property type="entry name" value="Sig_transdc_His_kin_sub3_dim/P"/>
</dbReference>
<feature type="transmembrane region" description="Helical" evidence="9">
    <location>
        <begin position="80"/>
        <end position="99"/>
    </location>
</feature>
<feature type="transmembrane region" description="Helical" evidence="9">
    <location>
        <begin position="52"/>
        <end position="74"/>
    </location>
</feature>
<evidence type="ECO:0000256" key="5">
    <source>
        <dbReference type="ARBA" id="ARBA00022741"/>
    </source>
</evidence>
<accession>A0A1H1VTF1</accession>
<dbReference type="AlphaFoldDB" id="A0A1H1VTF1"/>
<keyword evidence="9" id="KW-1133">Transmembrane helix</keyword>
<reference evidence="12" key="1">
    <citation type="submission" date="2016-10" db="EMBL/GenBank/DDBJ databases">
        <authorList>
            <person name="Varghese N."/>
            <person name="Submissions S."/>
        </authorList>
    </citation>
    <scope>NUCLEOTIDE SEQUENCE [LARGE SCALE GENOMIC DNA]</scope>
    <source>
        <strain evidence="12">DSM 22082</strain>
    </source>
</reference>
<dbReference type="PANTHER" id="PTHR24421">
    <property type="entry name" value="NITRATE/NITRITE SENSOR PROTEIN NARX-RELATED"/>
    <property type="match status" value="1"/>
</dbReference>
<keyword evidence="8" id="KW-0902">Two-component regulatory system</keyword>
<keyword evidence="4" id="KW-0808">Transferase</keyword>
<feature type="transmembrane region" description="Helical" evidence="9">
    <location>
        <begin position="23"/>
        <end position="40"/>
    </location>
</feature>
<keyword evidence="13" id="KW-1185">Reference proteome</keyword>
<dbReference type="STRING" id="629680.SAMN04489751_3128"/>
<comment type="catalytic activity">
    <reaction evidence="1">
        <text>ATP + protein L-histidine = ADP + protein N-phospho-L-histidine.</text>
        <dbReference type="EC" id="2.7.13.3"/>
    </reaction>
</comment>
<dbReference type="EMBL" id="LT629739">
    <property type="protein sequence ID" value="SDS88187.1"/>
    <property type="molecule type" value="Genomic_DNA"/>
</dbReference>
<dbReference type="Pfam" id="PF07730">
    <property type="entry name" value="HisKA_3"/>
    <property type="match status" value="1"/>
</dbReference>
<evidence type="ECO:0000313" key="12">
    <source>
        <dbReference type="EMBL" id="SDS88187.1"/>
    </source>
</evidence>
<evidence type="ECO:0000256" key="3">
    <source>
        <dbReference type="ARBA" id="ARBA00022553"/>
    </source>
</evidence>
<dbReference type="InterPro" id="IPR003594">
    <property type="entry name" value="HATPase_dom"/>
</dbReference>
<evidence type="ECO:0000256" key="6">
    <source>
        <dbReference type="ARBA" id="ARBA00022777"/>
    </source>
</evidence>
<evidence type="ECO:0000256" key="4">
    <source>
        <dbReference type="ARBA" id="ARBA00022679"/>
    </source>
</evidence>
<keyword evidence="3" id="KW-0597">Phosphoprotein</keyword>
<evidence type="ECO:0000259" key="11">
    <source>
        <dbReference type="Pfam" id="PF07730"/>
    </source>
</evidence>